<feature type="transmembrane region" description="Helical" evidence="8">
    <location>
        <begin position="163"/>
        <end position="193"/>
    </location>
</feature>
<keyword evidence="7 8" id="KW-0472">Membrane</keyword>
<keyword evidence="3 10" id="KW-0328">Glycosyltransferase</keyword>
<comment type="caution">
    <text evidence="10">The sequence shown here is derived from an EMBL/GenBank/DDBJ whole genome shotgun (WGS) entry which is preliminary data.</text>
</comment>
<feature type="transmembrane region" description="Helical" evidence="8">
    <location>
        <begin position="205"/>
        <end position="225"/>
    </location>
</feature>
<proteinExistence type="predicted"/>
<feature type="transmembrane region" description="Helical" evidence="8">
    <location>
        <begin position="340"/>
        <end position="360"/>
    </location>
</feature>
<keyword evidence="5 8" id="KW-0812">Transmembrane</keyword>
<dbReference type="PANTHER" id="PTHR33908">
    <property type="entry name" value="MANNOSYLTRANSFERASE YKCB-RELATED"/>
    <property type="match status" value="1"/>
</dbReference>
<evidence type="ECO:0000256" key="4">
    <source>
        <dbReference type="ARBA" id="ARBA00022679"/>
    </source>
</evidence>
<feature type="transmembrane region" description="Helical" evidence="8">
    <location>
        <begin position="85"/>
        <end position="106"/>
    </location>
</feature>
<dbReference type="EMBL" id="JANIBK010000055">
    <property type="protein sequence ID" value="MCQ8129100.1"/>
    <property type="molecule type" value="Genomic_DNA"/>
</dbReference>
<feature type="transmembrane region" description="Helical" evidence="8">
    <location>
        <begin position="380"/>
        <end position="398"/>
    </location>
</feature>
<organism evidence="10 11">
    <name type="scientific">Methylomonas rivi</name>
    <dbReference type="NCBI Taxonomy" id="2952226"/>
    <lineage>
        <taxon>Bacteria</taxon>
        <taxon>Pseudomonadati</taxon>
        <taxon>Pseudomonadota</taxon>
        <taxon>Gammaproteobacteria</taxon>
        <taxon>Methylococcales</taxon>
        <taxon>Methylococcaceae</taxon>
        <taxon>Methylomonas</taxon>
    </lineage>
</organism>
<keyword evidence="4 10" id="KW-0808">Transferase</keyword>
<evidence type="ECO:0000259" key="9">
    <source>
        <dbReference type="Pfam" id="PF13231"/>
    </source>
</evidence>
<reference evidence="10 11" key="1">
    <citation type="submission" date="2022-07" db="EMBL/GenBank/DDBJ databases">
        <title>Methylomonas rivi sp. nov., Methylomonas rosea sp. nov., Methylomonas aureus sp. nov. and Methylomonas subterranea sp. nov., four novel methanotrophs isolated from a freshwater creek and the deep terrestrial subsurface.</title>
        <authorList>
            <person name="Abin C."/>
            <person name="Sankaranarayanan K."/>
            <person name="Garner C."/>
            <person name="Sindelar R."/>
            <person name="Kotary K."/>
            <person name="Garner R."/>
            <person name="Barclay S."/>
            <person name="Lawson P."/>
            <person name="Krumholz L."/>
        </authorList>
    </citation>
    <scope>NUCLEOTIDE SEQUENCE [LARGE SCALE GENOMIC DNA]</scope>
    <source>
        <strain evidence="10 11">WSC-6</strain>
    </source>
</reference>
<dbReference type="PANTHER" id="PTHR33908:SF3">
    <property type="entry name" value="UNDECAPRENYL PHOSPHATE-ALPHA-4-AMINO-4-DEOXY-L-ARABINOSE ARABINOSYL TRANSFERASE"/>
    <property type="match status" value="1"/>
</dbReference>
<gene>
    <name evidence="10" type="ORF">NP596_11595</name>
</gene>
<evidence type="ECO:0000256" key="5">
    <source>
        <dbReference type="ARBA" id="ARBA00022692"/>
    </source>
</evidence>
<evidence type="ECO:0000313" key="11">
    <source>
        <dbReference type="Proteomes" id="UP001524586"/>
    </source>
</evidence>
<evidence type="ECO:0000256" key="3">
    <source>
        <dbReference type="ARBA" id="ARBA00022676"/>
    </source>
</evidence>
<evidence type="ECO:0000256" key="6">
    <source>
        <dbReference type="ARBA" id="ARBA00022989"/>
    </source>
</evidence>
<dbReference type="Pfam" id="PF13231">
    <property type="entry name" value="PMT_2"/>
    <property type="match status" value="1"/>
</dbReference>
<feature type="transmembrane region" description="Helical" evidence="8">
    <location>
        <begin position="405"/>
        <end position="426"/>
    </location>
</feature>
<protein>
    <submittedName>
        <fullName evidence="10">Glycosyltransferase family 39 protein</fullName>
        <ecNumber evidence="10">2.4.-.-</ecNumber>
    </submittedName>
</protein>
<dbReference type="GO" id="GO:0016757">
    <property type="term" value="F:glycosyltransferase activity"/>
    <property type="evidence" value="ECO:0007669"/>
    <property type="project" value="UniProtKB-KW"/>
</dbReference>
<feature type="domain" description="Glycosyltransferase RgtA/B/C/D-like" evidence="9">
    <location>
        <begin position="60"/>
        <end position="223"/>
    </location>
</feature>
<evidence type="ECO:0000256" key="2">
    <source>
        <dbReference type="ARBA" id="ARBA00022475"/>
    </source>
</evidence>
<accession>A0ABT1U5L6</accession>
<feature type="transmembrane region" description="Helical" evidence="8">
    <location>
        <begin position="6"/>
        <end position="24"/>
    </location>
</feature>
<sequence>MPKEFVYRWGIFPLWLLLTTTIFFRNPIPIDETRYLSVAWEMWLRGDFLVPYLNGHTYSHKPPLLFWLFESGWAIFGINEWWPRLVGPLCALLNLLLTRLLAAMLWPEQPRTALKAPWILAATLLWTLFASATMFDTLLTCCVLLSMLGLIEALKVNPLKGWGLFSLAIGLGLLTKGPVIFLHLLPTALLALIWAKPGYPINKSWFAFLGLALLAGCAIALAWALPAAAAGGKEYANAILWHQTADRTLGTKIHARPFPWYLYFLPLATFPWIAWPRLWQNLKRAGISGDLGLRFCLTWFLTSLLLFSLLPSKQLHYLLPILPAFALICARLLDRPQHQYGLSAELVPALLIGLTGLFLAALPRMPGLAKLNWVKQVEPYWGLSVMAIAVILAAFVLYTRRLSVYALSSAVVAAIFIGFIFFFQYVGLQYNLRPAAAMLKQFNDQQIPTAFVGDYQGQLHFLGRLTQPLEVIEREQTADWAGRHPNGYLIFLEKTKPRQAYYIQPHREYWLFFKTAAEALASGPA</sequence>
<keyword evidence="11" id="KW-1185">Reference proteome</keyword>
<name>A0ABT1U5L6_9GAMM</name>
<dbReference type="InterPro" id="IPR038731">
    <property type="entry name" value="RgtA/B/C-like"/>
</dbReference>
<comment type="subcellular location">
    <subcellularLocation>
        <location evidence="1">Cell membrane</location>
        <topology evidence="1">Multi-pass membrane protein</topology>
    </subcellularLocation>
</comment>
<dbReference type="Proteomes" id="UP001524586">
    <property type="component" value="Unassembled WGS sequence"/>
</dbReference>
<evidence type="ECO:0000256" key="1">
    <source>
        <dbReference type="ARBA" id="ARBA00004651"/>
    </source>
</evidence>
<evidence type="ECO:0000256" key="7">
    <source>
        <dbReference type="ARBA" id="ARBA00023136"/>
    </source>
</evidence>
<keyword evidence="2" id="KW-1003">Cell membrane</keyword>
<evidence type="ECO:0000256" key="8">
    <source>
        <dbReference type="SAM" id="Phobius"/>
    </source>
</evidence>
<dbReference type="EC" id="2.4.-.-" evidence="10"/>
<feature type="transmembrane region" description="Helical" evidence="8">
    <location>
        <begin position="315"/>
        <end position="333"/>
    </location>
</feature>
<keyword evidence="6 8" id="KW-1133">Transmembrane helix</keyword>
<feature type="transmembrane region" description="Helical" evidence="8">
    <location>
        <begin position="291"/>
        <end position="309"/>
    </location>
</feature>
<feature type="transmembrane region" description="Helical" evidence="8">
    <location>
        <begin position="118"/>
        <end position="151"/>
    </location>
</feature>
<evidence type="ECO:0000313" key="10">
    <source>
        <dbReference type="EMBL" id="MCQ8129100.1"/>
    </source>
</evidence>
<feature type="transmembrane region" description="Helical" evidence="8">
    <location>
        <begin position="260"/>
        <end position="279"/>
    </location>
</feature>
<dbReference type="RefSeq" id="WP_256615528.1">
    <property type="nucleotide sequence ID" value="NZ_JANIBK010000055.1"/>
</dbReference>
<dbReference type="InterPro" id="IPR050297">
    <property type="entry name" value="LipidA_mod_glycosyltrf_83"/>
</dbReference>